<dbReference type="Pfam" id="PF01986">
    <property type="entry name" value="DUF123"/>
    <property type="match status" value="1"/>
</dbReference>
<evidence type="ECO:0000313" key="2">
    <source>
        <dbReference type="EMBL" id="QWT48696.1"/>
    </source>
</evidence>
<proteinExistence type="predicted"/>
<feature type="compositionally biased region" description="Basic and acidic residues" evidence="1">
    <location>
        <begin position="1"/>
        <end position="13"/>
    </location>
</feature>
<dbReference type="AlphaFoldDB" id="A0A975SLT8"/>
<name>A0A975SLT8_9RHOO</name>
<protein>
    <submittedName>
        <fullName evidence="2">GIY-YIG nuclease family protein</fullName>
    </submittedName>
</protein>
<keyword evidence="3" id="KW-1185">Reference proteome</keyword>
<evidence type="ECO:0000313" key="3">
    <source>
        <dbReference type="Proteomes" id="UP000683428"/>
    </source>
</evidence>
<dbReference type="PANTHER" id="PTHR37460">
    <property type="entry name" value="ENDONUCLEASE III"/>
    <property type="match status" value="1"/>
</dbReference>
<dbReference type="InterPro" id="IPR002837">
    <property type="entry name" value="DUF123"/>
</dbReference>
<sequence length="203" mass="21259">MGPGKTGEDRGLPVREVSGKALPIPAGTSAGGRGGREAPTAADPVPAGLPGHRPPPFSDWPVAWRTLGEAAFWQEAGASPEPGPGSVTYQLWIRVSQPLSFAAGALGLRSLAPGDYCYTGSARRNLAARLARHLAREKRLHWHVDYLLGQPGVAVVATRCFTAPECAVNQATSGTVPWPGFGATDCRRGCGSHLKYLACPDPS</sequence>
<dbReference type="PANTHER" id="PTHR37460:SF1">
    <property type="entry name" value="ENDONUCLEASE III"/>
    <property type="match status" value="1"/>
</dbReference>
<feature type="region of interest" description="Disordered" evidence="1">
    <location>
        <begin position="1"/>
        <end position="55"/>
    </location>
</feature>
<organism evidence="2 3">
    <name type="scientific">Azospira inquinata</name>
    <dbReference type="NCBI Taxonomy" id="2785627"/>
    <lineage>
        <taxon>Bacteria</taxon>
        <taxon>Pseudomonadati</taxon>
        <taxon>Pseudomonadota</taxon>
        <taxon>Betaproteobacteria</taxon>
        <taxon>Rhodocyclales</taxon>
        <taxon>Rhodocyclaceae</taxon>
        <taxon>Azospira</taxon>
    </lineage>
</organism>
<dbReference type="KEGG" id="aiq:Azoinq_12750"/>
<dbReference type="CDD" id="cd10441">
    <property type="entry name" value="GIY-YIG_COG1833"/>
    <property type="match status" value="1"/>
</dbReference>
<accession>A0A975SLT8</accession>
<dbReference type="Proteomes" id="UP000683428">
    <property type="component" value="Chromosome"/>
</dbReference>
<reference evidence="2" key="1">
    <citation type="submission" date="2020-11" db="EMBL/GenBank/DDBJ databases">
        <title>Azospira inquinata sp. nov.</title>
        <authorList>
            <person name="Moe W.M."/>
            <person name="Mikes M.C."/>
        </authorList>
    </citation>
    <scope>NUCLEOTIDE SEQUENCE</scope>
    <source>
        <strain evidence="2">Azo-3</strain>
    </source>
</reference>
<dbReference type="EMBL" id="CP064782">
    <property type="protein sequence ID" value="QWT48696.1"/>
    <property type="molecule type" value="Genomic_DNA"/>
</dbReference>
<evidence type="ECO:0000256" key="1">
    <source>
        <dbReference type="SAM" id="MobiDB-lite"/>
    </source>
</evidence>
<gene>
    <name evidence="2" type="ORF">Azoinq_12750</name>
</gene>